<feature type="compositionally biased region" description="Polar residues" evidence="7">
    <location>
        <begin position="1"/>
        <end position="11"/>
    </location>
</feature>
<dbReference type="GO" id="GO:0008270">
    <property type="term" value="F:zinc ion binding"/>
    <property type="evidence" value="ECO:0007669"/>
    <property type="project" value="UniProtKB-KW"/>
</dbReference>
<evidence type="ECO:0000259" key="8">
    <source>
        <dbReference type="PROSITE" id="PS50089"/>
    </source>
</evidence>
<dbReference type="PROSITE" id="PS50089">
    <property type="entry name" value="ZF_RING_2"/>
    <property type="match status" value="1"/>
</dbReference>
<protein>
    <recommendedName>
        <fullName evidence="2">RING-type E3 ubiquitin transferase</fullName>
        <ecNumber evidence="2">2.3.2.27</ecNumber>
    </recommendedName>
</protein>
<dbReference type="OrthoDB" id="21204at2759"/>
<keyword evidence="5" id="KW-0804">Transcription</keyword>
<name>A0A9P4J4K5_9PEZI</name>
<keyword evidence="4" id="KW-0805">Transcription regulation</keyword>
<dbReference type="GO" id="GO:0061630">
    <property type="term" value="F:ubiquitin protein ligase activity"/>
    <property type="evidence" value="ECO:0007669"/>
    <property type="project" value="UniProtKB-EC"/>
</dbReference>
<keyword evidence="10" id="KW-1185">Reference proteome</keyword>
<evidence type="ECO:0000256" key="3">
    <source>
        <dbReference type="ARBA" id="ARBA00022679"/>
    </source>
</evidence>
<keyword evidence="6" id="KW-0863">Zinc-finger</keyword>
<evidence type="ECO:0000256" key="1">
    <source>
        <dbReference type="ARBA" id="ARBA00000900"/>
    </source>
</evidence>
<dbReference type="EMBL" id="ML996083">
    <property type="protein sequence ID" value="KAF2155317.1"/>
    <property type="molecule type" value="Genomic_DNA"/>
</dbReference>
<proteinExistence type="predicted"/>
<evidence type="ECO:0000256" key="6">
    <source>
        <dbReference type="PROSITE-ProRule" id="PRU00175"/>
    </source>
</evidence>
<dbReference type="PANTHER" id="PTHR46077:SF1">
    <property type="entry name" value="TOP1 BINDING ARGININE_SERINE RICH PROTEIN, E3 UBIQUITIN LIGASE"/>
    <property type="match status" value="1"/>
</dbReference>
<comment type="caution">
    <text evidence="9">The sequence shown here is derived from an EMBL/GenBank/DDBJ whole genome shotgun (WGS) entry which is preliminary data.</text>
</comment>
<dbReference type="AlphaFoldDB" id="A0A9P4J4K5"/>
<accession>A0A9P4J4K5</accession>
<sequence length="292" mass="32806">MNLSTPASTNAHIDKGKAPSTQDPNEDFHHDTCVICLSPLTQRAILYPCNHLTFDTPCILSWLSHRPSCPLCTLPVQRVEYDWRSPRDFKTYHIPPPPKPSPPFPAPTPGRVRLPRSRRQRFAPAPVQADTDAALDRRRLVHRRGLYSLHRAPARATTPLTPAAFRASPTLQRKARLFLRRELRVFSFLSTTGRLEFVLEYIVGIMRRLELKGADGAVENLLSEVLGREGARLVVHEMGAWMESAFERLEDWDRVVQYADVEVMGLWRAGAAGRGQAGGGNAESRKNAMGTR</sequence>
<dbReference type="PANTHER" id="PTHR46077">
    <property type="entry name" value="E3 UBIQUITIN-PROTEIN LIGASE TOPORS"/>
    <property type="match status" value="1"/>
</dbReference>
<dbReference type="InterPro" id="IPR001841">
    <property type="entry name" value="Znf_RING"/>
</dbReference>
<feature type="domain" description="RING-type" evidence="8">
    <location>
        <begin position="33"/>
        <end position="73"/>
    </location>
</feature>
<dbReference type="EC" id="2.3.2.27" evidence="2"/>
<evidence type="ECO:0000256" key="2">
    <source>
        <dbReference type="ARBA" id="ARBA00012483"/>
    </source>
</evidence>
<feature type="region of interest" description="Disordered" evidence="7">
    <location>
        <begin position="90"/>
        <end position="112"/>
    </location>
</feature>
<dbReference type="Pfam" id="PF13639">
    <property type="entry name" value="zf-RING_2"/>
    <property type="match status" value="1"/>
</dbReference>
<dbReference type="Gene3D" id="3.30.40.10">
    <property type="entry name" value="Zinc/RING finger domain, C3HC4 (zinc finger)"/>
    <property type="match status" value="1"/>
</dbReference>
<dbReference type="SUPFAM" id="SSF57850">
    <property type="entry name" value="RING/U-box"/>
    <property type="match status" value="1"/>
</dbReference>
<keyword evidence="6" id="KW-0479">Metal-binding</keyword>
<reference evidence="9" key="1">
    <citation type="journal article" date="2020" name="Stud. Mycol.">
        <title>101 Dothideomycetes genomes: a test case for predicting lifestyles and emergence of pathogens.</title>
        <authorList>
            <person name="Haridas S."/>
            <person name="Albert R."/>
            <person name="Binder M."/>
            <person name="Bloem J."/>
            <person name="Labutti K."/>
            <person name="Salamov A."/>
            <person name="Andreopoulos B."/>
            <person name="Baker S."/>
            <person name="Barry K."/>
            <person name="Bills G."/>
            <person name="Bluhm B."/>
            <person name="Cannon C."/>
            <person name="Castanera R."/>
            <person name="Culley D."/>
            <person name="Daum C."/>
            <person name="Ezra D."/>
            <person name="Gonzalez J."/>
            <person name="Henrissat B."/>
            <person name="Kuo A."/>
            <person name="Liang C."/>
            <person name="Lipzen A."/>
            <person name="Lutzoni F."/>
            <person name="Magnuson J."/>
            <person name="Mondo S."/>
            <person name="Nolan M."/>
            <person name="Ohm R."/>
            <person name="Pangilinan J."/>
            <person name="Park H.-J."/>
            <person name="Ramirez L."/>
            <person name="Alfaro M."/>
            <person name="Sun H."/>
            <person name="Tritt A."/>
            <person name="Yoshinaga Y."/>
            <person name="Zwiers L.-H."/>
            <person name="Turgeon B."/>
            <person name="Goodwin S."/>
            <person name="Spatafora J."/>
            <person name="Crous P."/>
            <person name="Grigoriev I."/>
        </authorList>
    </citation>
    <scope>NUCLEOTIDE SEQUENCE</scope>
    <source>
        <strain evidence="9">CBS 260.36</strain>
    </source>
</reference>
<dbReference type="InterPro" id="IPR013083">
    <property type="entry name" value="Znf_RING/FYVE/PHD"/>
</dbReference>
<evidence type="ECO:0000256" key="5">
    <source>
        <dbReference type="ARBA" id="ARBA00023163"/>
    </source>
</evidence>
<evidence type="ECO:0000256" key="7">
    <source>
        <dbReference type="SAM" id="MobiDB-lite"/>
    </source>
</evidence>
<comment type="catalytic activity">
    <reaction evidence="1">
        <text>S-ubiquitinyl-[E2 ubiquitin-conjugating enzyme]-L-cysteine + [acceptor protein]-L-lysine = [E2 ubiquitin-conjugating enzyme]-L-cysteine + N(6)-ubiquitinyl-[acceptor protein]-L-lysine.</text>
        <dbReference type="EC" id="2.3.2.27"/>
    </reaction>
</comment>
<keyword evidence="3" id="KW-0808">Transferase</keyword>
<feature type="region of interest" description="Disordered" evidence="7">
    <location>
        <begin position="1"/>
        <end position="24"/>
    </location>
</feature>
<dbReference type="Proteomes" id="UP000799439">
    <property type="component" value="Unassembled WGS sequence"/>
</dbReference>
<keyword evidence="6" id="KW-0862">Zinc</keyword>
<feature type="compositionally biased region" description="Gly residues" evidence="7">
    <location>
        <begin position="272"/>
        <end position="281"/>
    </location>
</feature>
<dbReference type="GO" id="GO:0006513">
    <property type="term" value="P:protein monoubiquitination"/>
    <property type="evidence" value="ECO:0007669"/>
    <property type="project" value="TreeGrafter"/>
</dbReference>
<dbReference type="GO" id="GO:0000209">
    <property type="term" value="P:protein polyubiquitination"/>
    <property type="evidence" value="ECO:0007669"/>
    <property type="project" value="TreeGrafter"/>
</dbReference>
<gene>
    <name evidence="9" type="ORF">K461DRAFT_292187</name>
</gene>
<evidence type="ECO:0000313" key="10">
    <source>
        <dbReference type="Proteomes" id="UP000799439"/>
    </source>
</evidence>
<feature type="region of interest" description="Disordered" evidence="7">
    <location>
        <begin position="272"/>
        <end position="292"/>
    </location>
</feature>
<organism evidence="9 10">
    <name type="scientific">Myriangium duriaei CBS 260.36</name>
    <dbReference type="NCBI Taxonomy" id="1168546"/>
    <lineage>
        <taxon>Eukaryota</taxon>
        <taxon>Fungi</taxon>
        <taxon>Dikarya</taxon>
        <taxon>Ascomycota</taxon>
        <taxon>Pezizomycotina</taxon>
        <taxon>Dothideomycetes</taxon>
        <taxon>Dothideomycetidae</taxon>
        <taxon>Myriangiales</taxon>
        <taxon>Myriangiaceae</taxon>
        <taxon>Myriangium</taxon>
    </lineage>
</organism>
<evidence type="ECO:0000256" key="4">
    <source>
        <dbReference type="ARBA" id="ARBA00023015"/>
    </source>
</evidence>
<evidence type="ECO:0000313" key="9">
    <source>
        <dbReference type="EMBL" id="KAF2155317.1"/>
    </source>
</evidence>
<feature type="compositionally biased region" description="Pro residues" evidence="7">
    <location>
        <begin position="94"/>
        <end position="108"/>
    </location>
</feature>
<dbReference type="SMART" id="SM00184">
    <property type="entry name" value="RING"/>
    <property type="match status" value="1"/>
</dbReference>